<protein>
    <submittedName>
        <fullName evidence="2">Uncharacterized protein</fullName>
    </submittedName>
</protein>
<organism evidence="2 3">
    <name type="scientific">Streptomyces diastaticus subsp. diastaticus</name>
    <dbReference type="NCBI Taxonomy" id="68040"/>
    <lineage>
        <taxon>Bacteria</taxon>
        <taxon>Bacillati</taxon>
        <taxon>Actinomycetota</taxon>
        <taxon>Actinomycetes</taxon>
        <taxon>Kitasatosporales</taxon>
        <taxon>Streptomycetaceae</taxon>
        <taxon>Streptomyces</taxon>
        <taxon>Streptomyces diastaticus group</taxon>
    </lineage>
</organism>
<dbReference type="Proteomes" id="UP000472710">
    <property type="component" value="Unassembled WGS sequence"/>
</dbReference>
<evidence type="ECO:0000256" key="1">
    <source>
        <dbReference type="SAM" id="MobiDB-lite"/>
    </source>
</evidence>
<keyword evidence="3" id="KW-1185">Reference proteome</keyword>
<proteinExistence type="predicted"/>
<dbReference type="EMBL" id="BLLN01000003">
    <property type="protein sequence ID" value="GFH71274.1"/>
    <property type="molecule type" value="Genomic_DNA"/>
</dbReference>
<comment type="caution">
    <text evidence="2">The sequence shown here is derived from an EMBL/GenBank/DDBJ whole genome shotgun (WGS) entry which is preliminary data.</text>
</comment>
<feature type="compositionally biased region" description="Basic residues" evidence="1">
    <location>
        <begin position="57"/>
        <end position="66"/>
    </location>
</feature>
<name>A0ABQ1CMC8_STRDI</name>
<evidence type="ECO:0000313" key="2">
    <source>
        <dbReference type="EMBL" id="GFH71274.1"/>
    </source>
</evidence>
<accession>A0ABQ1CMC8</accession>
<feature type="region of interest" description="Disordered" evidence="1">
    <location>
        <begin position="1"/>
        <end position="87"/>
    </location>
</feature>
<feature type="compositionally biased region" description="Basic residues" evidence="1">
    <location>
        <begin position="37"/>
        <end position="50"/>
    </location>
</feature>
<evidence type="ECO:0000313" key="3">
    <source>
        <dbReference type="Proteomes" id="UP000472710"/>
    </source>
</evidence>
<reference evidence="2 3" key="1">
    <citation type="submission" date="2020-02" db="EMBL/GenBank/DDBJ databases">
        <title>Whole genome shotgun sequence of Streptomyces diastaticus subsp. diastaticus NBRC 13412.</title>
        <authorList>
            <person name="Ichikawa N."/>
            <person name="Komaki H."/>
            <person name="Tamura T."/>
        </authorList>
    </citation>
    <scope>NUCLEOTIDE SEQUENCE [LARGE SCALE GENOMIC DNA]</scope>
    <source>
        <strain evidence="2 3">NBRC 13412</strain>
    </source>
</reference>
<sequence>MGTARAAPTIGLAFTRLRPSPPKDHRRPSPAAERGRATRGTRRSATRRARERVEPARHRRVVRHLRPGQTRPCPAKKMAPAGPVRKSNPAIRSEWCVNYLNDRYGSPAPVWEFRQAHGCC</sequence>
<gene>
    <name evidence="2" type="ORF">Sdia_20420</name>
</gene>